<proteinExistence type="predicted"/>
<feature type="transmembrane region" description="Helical" evidence="1">
    <location>
        <begin position="6"/>
        <end position="27"/>
    </location>
</feature>
<evidence type="ECO:0000313" key="2">
    <source>
        <dbReference type="EMBL" id="WAN69251.1"/>
    </source>
</evidence>
<evidence type="ECO:0000256" key="1">
    <source>
        <dbReference type="SAM" id="Phobius"/>
    </source>
</evidence>
<name>A0A9Q9STA4_MOOP1</name>
<gene>
    <name evidence="2" type="ORF">BJP36_43615</name>
</gene>
<dbReference type="EMBL" id="CP017708">
    <property type="protein sequence ID" value="WAN69251.1"/>
    <property type="molecule type" value="Genomic_DNA"/>
</dbReference>
<protein>
    <submittedName>
        <fullName evidence="2">Uncharacterized protein</fullName>
    </submittedName>
</protein>
<dbReference type="AlphaFoldDB" id="A0A9Q9STA4"/>
<reference evidence="2" key="2">
    <citation type="submission" date="2022-10" db="EMBL/GenBank/DDBJ databases">
        <authorList>
            <person name="Ngo T.-E."/>
        </authorList>
    </citation>
    <scope>NUCLEOTIDE SEQUENCE</scope>
    <source>
        <strain evidence="2">JHB</strain>
    </source>
</reference>
<dbReference type="Proteomes" id="UP000176944">
    <property type="component" value="Chromosome"/>
</dbReference>
<keyword evidence="1" id="KW-1133">Transmembrane helix</keyword>
<keyword evidence="1" id="KW-0472">Membrane</keyword>
<organism evidence="2">
    <name type="scientific">Moorena producens (strain JHB)</name>
    <dbReference type="NCBI Taxonomy" id="1454205"/>
    <lineage>
        <taxon>Bacteria</taxon>
        <taxon>Bacillati</taxon>
        <taxon>Cyanobacteriota</taxon>
        <taxon>Cyanophyceae</taxon>
        <taxon>Coleofasciculales</taxon>
        <taxon>Coleofasciculaceae</taxon>
        <taxon>Moorena</taxon>
    </lineage>
</organism>
<accession>A0A9Q9STA4</accession>
<reference evidence="2" key="1">
    <citation type="journal article" date="2017" name="Proc. Natl. Acad. Sci. U.S.A.">
        <title>Comparative genomics uncovers the prolific and distinctive metabolic potential of the cyanobacterial genus Moorea.</title>
        <authorList>
            <person name="Leao T."/>
            <person name="Castelao G."/>
            <person name="Korobeynikov A."/>
            <person name="Monroe E.A."/>
            <person name="Podell S."/>
            <person name="Glukhov E."/>
            <person name="Allen E.E."/>
            <person name="Gerwick W.H."/>
            <person name="Gerwick L."/>
        </authorList>
    </citation>
    <scope>NUCLEOTIDE SEQUENCE</scope>
    <source>
        <strain evidence="2">JHB</strain>
    </source>
</reference>
<keyword evidence="1" id="KW-0812">Transmembrane</keyword>
<sequence>MQHDRFTAEVLLIALLIAMRYTGFFPYSRLPTPDSRLPTPDSLC</sequence>